<proteinExistence type="predicted"/>
<evidence type="ECO:0000313" key="2">
    <source>
        <dbReference type="EMBL" id="RGS66099.1"/>
    </source>
</evidence>
<accession>A0A412KBQ7</accession>
<reference evidence="2 3" key="1">
    <citation type="submission" date="2018-08" db="EMBL/GenBank/DDBJ databases">
        <title>A genome reference for cultivated species of the human gut microbiota.</title>
        <authorList>
            <person name="Zou Y."/>
            <person name="Xue W."/>
            <person name="Luo G."/>
        </authorList>
    </citation>
    <scope>NUCLEOTIDE SEQUENCE [LARGE SCALE GENOMIC DNA]</scope>
    <source>
        <strain evidence="2 3">AF21-27</strain>
    </source>
</reference>
<dbReference type="EMBL" id="QRVT01000001">
    <property type="protein sequence ID" value="RGS66099.1"/>
    <property type="molecule type" value="Genomic_DNA"/>
</dbReference>
<keyword evidence="1" id="KW-0812">Transmembrane</keyword>
<keyword evidence="1" id="KW-1133">Transmembrane helix</keyword>
<comment type="caution">
    <text evidence="2">The sequence shown here is derived from an EMBL/GenBank/DDBJ whole genome shotgun (WGS) entry which is preliminary data.</text>
</comment>
<gene>
    <name evidence="2" type="ORF">DWX79_03270</name>
</gene>
<sequence length="106" mass="11828">MRRHPDRLDGQQAMTHTNNERNLGMKQTINHISNRVGDWSATLFAITALLLVPHAIIRPIIGIGLHHWIPIQWLALHAILIILALCVALAAYIIADRTAASPPETY</sequence>
<feature type="transmembrane region" description="Helical" evidence="1">
    <location>
        <begin position="39"/>
        <end position="61"/>
    </location>
</feature>
<feature type="transmembrane region" description="Helical" evidence="1">
    <location>
        <begin position="73"/>
        <end position="95"/>
    </location>
</feature>
<evidence type="ECO:0000256" key="1">
    <source>
        <dbReference type="SAM" id="Phobius"/>
    </source>
</evidence>
<dbReference type="Proteomes" id="UP000285462">
    <property type="component" value="Unassembled WGS sequence"/>
</dbReference>
<protein>
    <submittedName>
        <fullName evidence="2">Uncharacterized protein</fullName>
    </submittedName>
</protein>
<evidence type="ECO:0000313" key="3">
    <source>
        <dbReference type="Proteomes" id="UP000285462"/>
    </source>
</evidence>
<dbReference type="AlphaFoldDB" id="A0A412KBQ7"/>
<organism evidence="2 3">
    <name type="scientific">Bifidobacterium adolescentis</name>
    <dbReference type="NCBI Taxonomy" id="1680"/>
    <lineage>
        <taxon>Bacteria</taxon>
        <taxon>Bacillati</taxon>
        <taxon>Actinomycetota</taxon>
        <taxon>Actinomycetes</taxon>
        <taxon>Bifidobacteriales</taxon>
        <taxon>Bifidobacteriaceae</taxon>
        <taxon>Bifidobacterium</taxon>
    </lineage>
</organism>
<name>A0A412KBQ7_BIFAD</name>
<keyword evidence="1" id="KW-0472">Membrane</keyword>